<dbReference type="InterPro" id="IPR015422">
    <property type="entry name" value="PyrdxlP-dep_Trfase_small"/>
</dbReference>
<dbReference type="EMBL" id="AFEU01000002">
    <property type="protein sequence ID" value="EIJ80524.1"/>
    <property type="molecule type" value="Genomic_DNA"/>
</dbReference>
<feature type="modified residue" description="N6-(pyridoxal phosphate)lysine" evidence="7">
    <location>
        <position position="219"/>
    </location>
</feature>
<dbReference type="GO" id="GO:0008483">
    <property type="term" value="F:transaminase activity"/>
    <property type="evidence" value="ECO:0007669"/>
    <property type="project" value="UniProtKB-KW"/>
</dbReference>
<dbReference type="InterPro" id="IPR015424">
    <property type="entry name" value="PyrdxlP-dep_Trfase"/>
</dbReference>
<dbReference type="PANTHER" id="PTHR30244:SF30">
    <property type="entry name" value="BLR5990 PROTEIN"/>
    <property type="match status" value="1"/>
</dbReference>
<dbReference type="PIRSF" id="PIRSF000390">
    <property type="entry name" value="PLP_StrS"/>
    <property type="match status" value="1"/>
</dbReference>
<name>I3E203_BACMT</name>
<dbReference type="PATRIC" id="fig|997296.3.peg.1951"/>
<evidence type="ECO:0000256" key="6">
    <source>
        <dbReference type="PIRSR" id="PIRSR000390-1"/>
    </source>
</evidence>
<dbReference type="eggNOG" id="COG0399">
    <property type="taxonomic scope" value="Bacteria"/>
</dbReference>
<evidence type="ECO:0000313" key="9">
    <source>
        <dbReference type="EMBL" id="EIJ80524.1"/>
    </source>
</evidence>
<dbReference type="Gene3D" id="3.40.640.10">
    <property type="entry name" value="Type I PLP-dependent aspartate aminotransferase-like (Major domain)"/>
    <property type="match status" value="1"/>
</dbReference>
<dbReference type="NCBIfam" id="TIGR04181">
    <property type="entry name" value="NHT_00031"/>
    <property type="match status" value="1"/>
</dbReference>
<dbReference type="AlphaFoldDB" id="I3E203"/>
<comment type="cofactor">
    <cofactor evidence="1">
        <name>pyridoxal 5'-phosphate</name>
        <dbReference type="ChEBI" id="CHEBI:597326"/>
    </cofactor>
</comment>
<dbReference type="Gene3D" id="3.90.1150.10">
    <property type="entry name" value="Aspartate Aminotransferase, domain 1"/>
    <property type="match status" value="1"/>
</dbReference>
<dbReference type="RefSeq" id="WP_003351987.1">
    <property type="nucleotide sequence ID" value="NZ_AFEU01000002.1"/>
</dbReference>
<dbReference type="FunFam" id="3.40.640.10:FF:000090">
    <property type="entry name" value="Pyridoxal phosphate-dependent aminotransferase"/>
    <property type="match status" value="1"/>
</dbReference>
<evidence type="ECO:0000313" key="10">
    <source>
        <dbReference type="Proteomes" id="UP000010523"/>
    </source>
</evidence>
<evidence type="ECO:0000256" key="4">
    <source>
        <dbReference type="ARBA" id="ARBA00022898"/>
    </source>
</evidence>
<dbReference type="SUPFAM" id="SSF53383">
    <property type="entry name" value="PLP-dependent transferases"/>
    <property type="match status" value="1"/>
</dbReference>
<evidence type="ECO:0000256" key="8">
    <source>
        <dbReference type="RuleBase" id="RU004508"/>
    </source>
</evidence>
<evidence type="ECO:0000256" key="5">
    <source>
        <dbReference type="ARBA" id="ARBA00037999"/>
    </source>
</evidence>
<evidence type="ECO:0000256" key="3">
    <source>
        <dbReference type="ARBA" id="ARBA00022679"/>
    </source>
</evidence>
<keyword evidence="3 9" id="KW-0808">Transferase</keyword>
<dbReference type="GO" id="GO:0000271">
    <property type="term" value="P:polysaccharide biosynthetic process"/>
    <property type="evidence" value="ECO:0007669"/>
    <property type="project" value="TreeGrafter"/>
</dbReference>
<evidence type="ECO:0000256" key="7">
    <source>
        <dbReference type="PIRSR" id="PIRSR000390-2"/>
    </source>
</evidence>
<evidence type="ECO:0000256" key="1">
    <source>
        <dbReference type="ARBA" id="ARBA00001933"/>
    </source>
</evidence>
<evidence type="ECO:0000256" key="2">
    <source>
        <dbReference type="ARBA" id="ARBA00022576"/>
    </source>
</evidence>
<reference evidence="9 10" key="1">
    <citation type="journal article" date="2012" name="Appl. Environ. Microbiol.">
        <title>Genome Sequence of Thermotolerant Bacillus methanolicus: Features and Regulation Related to Methylotrophy and Production of L-Lysine and L-Glutamate from Methanol.</title>
        <authorList>
            <person name="Heggeset T.M."/>
            <person name="Krog A."/>
            <person name="Balzer S."/>
            <person name="Wentzel A."/>
            <person name="Ellingsen T.E."/>
            <person name="Brautaset T."/>
        </authorList>
    </citation>
    <scope>NUCLEOTIDE SEQUENCE [LARGE SCALE GENOMIC DNA]</scope>
    <source>
        <strain evidence="9 10">PB1</strain>
    </source>
</reference>
<protein>
    <submittedName>
        <fullName evidence="9">DegT/DnrJ/EryC1/StrS aminotransferase</fullName>
    </submittedName>
</protein>
<comment type="similarity">
    <text evidence="5 8">Belongs to the DegT/DnrJ/EryC1 family.</text>
</comment>
<keyword evidence="10" id="KW-1185">Reference proteome</keyword>
<feature type="active site" description="Proton acceptor" evidence="6">
    <location>
        <position position="219"/>
    </location>
</feature>
<comment type="caution">
    <text evidence="9">The sequence shown here is derived from an EMBL/GenBank/DDBJ whole genome shotgun (WGS) entry which is preliminary data.</text>
</comment>
<sequence length="391" mass="44360">MMNEEKLTLIVGKLKEVLPKKDFIPLHEPSFVGNEWKYVKDCIDTGWVSSVGRYVELFEKNLAEFIGAKRAVAVVNGTAALHIALKILGVRENDEVLVPALTFIATANAVVYCGAIPHFVDVEERTLGLDPYKLNEYLYEIADIKNGVCYNKFTGRRIRAVVPMHTFGHPIDIETLIEVCNEYHLVLVEDAAESLGSYYKGKHTGVFGTVSAFSFNGNKIITTGGGGAIVTNDDRLADLAKHLTSTAKIPHRWEYVHDMHGYNYRMPNINAALGCAQLEKLPEFLTKKRELAKKYIEALRDITGIHFFEETHFSKSNYWLNTLIIEEPFELKRDELLKVLNDSGIMSRPVWRPLHQLKMYKDNPMMDLSMTEKLYQKIINIPSSMSLLEGF</sequence>
<keyword evidence="4 7" id="KW-0663">Pyridoxal phosphate</keyword>
<keyword evidence="2 9" id="KW-0032">Aminotransferase</keyword>
<accession>I3E203</accession>
<dbReference type="GO" id="GO:0030170">
    <property type="term" value="F:pyridoxal phosphate binding"/>
    <property type="evidence" value="ECO:0007669"/>
    <property type="project" value="TreeGrafter"/>
</dbReference>
<dbReference type="Proteomes" id="UP000010523">
    <property type="component" value="Unassembled WGS sequence"/>
</dbReference>
<dbReference type="STRING" id="997296.PB1_09192"/>
<dbReference type="InterPro" id="IPR026385">
    <property type="entry name" value="LegC-like"/>
</dbReference>
<dbReference type="PANTHER" id="PTHR30244">
    <property type="entry name" value="TRANSAMINASE"/>
    <property type="match status" value="1"/>
</dbReference>
<dbReference type="InterPro" id="IPR000653">
    <property type="entry name" value="DegT/StrS_aminotransferase"/>
</dbReference>
<dbReference type="InterPro" id="IPR015421">
    <property type="entry name" value="PyrdxlP-dep_Trfase_major"/>
</dbReference>
<dbReference type="Pfam" id="PF01041">
    <property type="entry name" value="DegT_DnrJ_EryC1"/>
    <property type="match status" value="1"/>
</dbReference>
<dbReference type="CDD" id="cd00616">
    <property type="entry name" value="AHBA_syn"/>
    <property type="match status" value="1"/>
</dbReference>
<organism evidence="9 10">
    <name type="scientific">Bacillus methanolicus PB1</name>
    <dbReference type="NCBI Taxonomy" id="997296"/>
    <lineage>
        <taxon>Bacteria</taxon>
        <taxon>Bacillati</taxon>
        <taxon>Bacillota</taxon>
        <taxon>Bacilli</taxon>
        <taxon>Bacillales</taxon>
        <taxon>Bacillaceae</taxon>
        <taxon>Bacillus</taxon>
    </lineage>
</organism>
<gene>
    <name evidence="9" type="ORF">PB1_09192</name>
</gene>
<proteinExistence type="inferred from homology"/>